<feature type="transmembrane region" description="Helical" evidence="1">
    <location>
        <begin position="12"/>
        <end position="36"/>
    </location>
</feature>
<gene>
    <name evidence="2" type="ORF">EU557_02170</name>
</gene>
<keyword evidence="1" id="KW-1133">Transmembrane helix</keyword>
<dbReference type="AlphaFoldDB" id="A0A4Z0MS04"/>
<evidence type="ECO:0000313" key="2">
    <source>
        <dbReference type="EMBL" id="TGD82612.1"/>
    </source>
</evidence>
<keyword evidence="1" id="KW-0472">Membrane</keyword>
<reference evidence="2 3" key="1">
    <citation type="submission" date="2019-04" db="EMBL/GenBank/DDBJ databases">
        <authorList>
            <person name="Feng G."/>
            <person name="Zhang J."/>
            <person name="Zhu H."/>
        </authorList>
    </citation>
    <scope>NUCLEOTIDE SEQUENCE [LARGE SCALE GENOMIC DNA]</scope>
    <source>
        <strain evidence="2 3">JCM 19491</strain>
    </source>
</reference>
<evidence type="ECO:0000256" key="1">
    <source>
        <dbReference type="SAM" id="Phobius"/>
    </source>
</evidence>
<dbReference type="Proteomes" id="UP000298284">
    <property type="component" value="Unassembled WGS sequence"/>
</dbReference>
<dbReference type="EMBL" id="SRKZ01000001">
    <property type="protein sequence ID" value="TGD82612.1"/>
    <property type="molecule type" value="Genomic_DNA"/>
</dbReference>
<protein>
    <submittedName>
        <fullName evidence="2">Uncharacterized protein</fullName>
    </submittedName>
</protein>
<accession>A0A4Z0MS04</accession>
<evidence type="ECO:0000313" key="3">
    <source>
        <dbReference type="Proteomes" id="UP000298284"/>
    </source>
</evidence>
<name>A0A4Z0MS04_9BACT</name>
<keyword evidence="3" id="KW-1185">Reference proteome</keyword>
<dbReference type="OrthoDB" id="884674at2"/>
<comment type="caution">
    <text evidence="2">The sequence shown here is derived from an EMBL/GenBank/DDBJ whole genome shotgun (WGS) entry which is preliminary data.</text>
</comment>
<organism evidence="2 3">
    <name type="scientific">Hymenobacter wooponensis</name>
    <dbReference type="NCBI Taxonomy" id="1525360"/>
    <lineage>
        <taxon>Bacteria</taxon>
        <taxon>Pseudomonadati</taxon>
        <taxon>Bacteroidota</taxon>
        <taxon>Cytophagia</taxon>
        <taxon>Cytophagales</taxon>
        <taxon>Hymenobacteraceae</taxon>
        <taxon>Hymenobacter</taxon>
    </lineage>
</organism>
<proteinExistence type="predicted"/>
<sequence>MLSQLFRRPPRLLFAPALLLDLSVLLLISGILLGSLPTKRQTVMQITMPLKRQKPHRDDYAVRFELPSPAELRRLRQWQTVVLTGEQQADSISLERFRRKAEHLLQFPNNTTGVALRFGSQARYERVVDALDCLNQLDVSKYYLDLQSPVPALYTFTSARQRPRPLTAVADYATTPAPDSAVSTSATSRWVHQVGAPLHHPAWGTALLACLGLAVVGAGAYLIRELI</sequence>
<dbReference type="RefSeq" id="WP_135528773.1">
    <property type="nucleotide sequence ID" value="NZ_SRKZ01000001.1"/>
</dbReference>
<keyword evidence="1" id="KW-0812">Transmembrane</keyword>
<feature type="transmembrane region" description="Helical" evidence="1">
    <location>
        <begin position="202"/>
        <end position="223"/>
    </location>
</feature>